<proteinExistence type="predicted"/>
<protein>
    <submittedName>
        <fullName evidence="1">Uncharacterized protein</fullName>
    </submittedName>
</protein>
<dbReference type="EMBL" id="JACMSC010000010">
    <property type="protein sequence ID" value="KAG6505690.1"/>
    <property type="molecule type" value="Genomic_DNA"/>
</dbReference>
<reference evidence="1 2" key="1">
    <citation type="submission" date="2020-08" db="EMBL/GenBank/DDBJ databases">
        <title>Plant Genome Project.</title>
        <authorList>
            <person name="Zhang R.-G."/>
        </authorList>
    </citation>
    <scope>NUCLEOTIDE SEQUENCE [LARGE SCALE GENOMIC DNA]</scope>
    <source>
        <tissue evidence="1">Rhizome</tissue>
    </source>
</reference>
<dbReference type="Proteomes" id="UP000734854">
    <property type="component" value="Unassembled WGS sequence"/>
</dbReference>
<sequence>MGPRESFSLADFKFESLQELDATIAKLEGDVNDNLEQCSWAMPMKISAPRPSRWNAKERLIGLVERLCERVALTKTVK</sequence>
<organism evidence="1 2">
    <name type="scientific">Zingiber officinale</name>
    <name type="common">Ginger</name>
    <name type="synonym">Amomum zingiber</name>
    <dbReference type="NCBI Taxonomy" id="94328"/>
    <lineage>
        <taxon>Eukaryota</taxon>
        <taxon>Viridiplantae</taxon>
        <taxon>Streptophyta</taxon>
        <taxon>Embryophyta</taxon>
        <taxon>Tracheophyta</taxon>
        <taxon>Spermatophyta</taxon>
        <taxon>Magnoliopsida</taxon>
        <taxon>Liliopsida</taxon>
        <taxon>Zingiberales</taxon>
        <taxon>Zingiberaceae</taxon>
        <taxon>Zingiber</taxon>
    </lineage>
</organism>
<evidence type="ECO:0000313" key="2">
    <source>
        <dbReference type="Proteomes" id="UP000734854"/>
    </source>
</evidence>
<dbReference type="AlphaFoldDB" id="A0A8J5LAF4"/>
<keyword evidence="2" id="KW-1185">Reference proteome</keyword>
<name>A0A8J5LAF4_ZINOF</name>
<evidence type="ECO:0000313" key="1">
    <source>
        <dbReference type="EMBL" id="KAG6505690.1"/>
    </source>
</evidence>
<accession>A0A8J5LAF4</accession>
<gene>
    <name evidence="1" type="ORF">ZIOFF_038055</name>
</gene>
<comment type="caution">
    <text evidence="1">The sequence shown here is derived from an EMBL/GenBank/DDBJ whole genome shotgun (WGS) entry which is preliminary data.</text>
</comment>